<dbReference type="EMBL" id="KI925458">
    <property type="protein sequence ID" value="ETW81407.1"/>
    <property type="molecule type" value="Genomic_DNA"/>
</dbReference>
<evidence type="ECO:0000259" key="2">
    <source>
        <dbReference type="Pfam" id="PF14033"/>
    </source>
</evidence>
<feature type="domain" description="DUF4246" evidence="2">
    <location>
        <begin position="251"/>
        <end position="407"/>
    </location>
</feature>
<dbReference type="InParanoid" id="W4K6F4"/>
<feature type="region of interest" description="Disordered" evidence="1">
    <location>
        <begin position="230"/>
        <end position="249"/>
    </location>
</feature>
<dbReference type="HOGENOM" id="CLU_012066_3_2_1"/>
<keyword evidence="4" id="KW-1185">Reference proteome</keyword>
<feature type="domain" description="DUF4246" evidence="2">
    <location>
        <begin position="51"/>
        <end position="240"/>
    </location>
</feature>
<dbReference type="AlphaFoldDB" id="W4K6F4"/>
<dbReference type="GeneID" id="20678178"/>
<dbReference type="KEGG" id="hir:HETIRDRAFT_51381"/>
<gene>
    <name evidence="3" type="ORF">HETIRDRAFT_51381</name>
</gene>
<dbReference type="InterPro" id="IPR049192">
    <property type="entry name" value="DUF4246_C"/>
</dbReference>
<proteinExistence type="predicted"/>
<accession>W4K6F4</accession>
<dbReference type="PANTHER" id="PTHR33119:SF1">
    <property type="entry name" value="FE2OG DIOXYGENASE DOMAIN-CONTAINING PROTEIN"/>
    <property type="match status" value="1"/>
</dbReference>
<dbReference type="Proteomes" id="UP000030671">
    <property type="component" value="Unassembled WGS sequence"/>
</dbReference>
<dbReference type="Pfam" id="PF14033">
    <property type="entry name" value="DUF4246"/>
    <property type="match status" value="2"/>
</dbReference>
<evidence type="ECO:0000256" key="1">
    <source>
        <dbReference type="SAM" id="MobiDB-lite"/>
    </source>
</evidence>
<organism evidence="3 4">
    <name type="scientific">Heterobasidion irregulare (strain TC 32-1)</name>
    <dbReference type="NCBI Taxonomy" id="747525"/>
    <lineage>
        <taxon>Eukaryota</taxon>
        <taxon>Fungi</taxon>
        <taxon>Dikarya</taxon>
        <taxon>Basidiomycota</taxon>
        <taxon>Agaricomycotina</taxon>
        <taxon>Agaricomycetes</taxon>
        <taxon>Russulales</taxon>
        <taxon>Bondarzewiaceae</taxon>
        <taxon>Heterobasidion</taxon>
        <taxon>Heterobasidion annosum species complex</taxon>
    </lineage>
</organism>
<evidence type="ECO:0000313" key="4">
    <source>
        <dbReference type="Proteomes" id="UP000030671"/>
    </source>
</evidence>
<evidence type="ECO:0000313" key="3">
    <source>
        <dbReference type="EMBL" id="ETW81407.1"/>
    </source>
</evidence>
<reference evidence="3 4" key="1">
    <citation type="journal article" date="2012" name="New Phytol.">
        <title>Insight into trade-off between wood decay and parasitism from the genome of a fungal forest pathogen.</title>
        <authorList>
            <person name="Olson A."/>
            <person name="Aerts A."/>
            <person name="Asiegbu F."/>
            <person name="Belbahri L."/>
            <person name="Bouzid O."/>
            <person name="Broberg A."/>
            <person name="Canback B."/>
            <person name="Coutinho P.M."/>
            <person name="Cullen D."/>
            <person name="Dalman K."/>
            <person name="Deflorio G."/>
            <person name="van Diepen L.T."/>
            <person name="Dunand C."/>
            <person name="Duplessis S."/>
            <person name="Durling M."/>
            <person name="Gonthier P."/>
            <person name="Grimwood J."/>
            <person name="Fossdal C.G."/>
            <person name="Hansson D."/>
            <person name="Henrissat B."/>
            <person name="Hietala A."/>
            <person name="Himmelstrand K."/>
            <person name="Hoffmeister D."/>
            <person name="Hogberg N."/>
            <person name="James T.Y."/>
            <person name="Karlsson M."/>
            <person name="Kohler A."/>
            <person name="Kues U."/>
            <person name="Lee Y.H."/>
            <person name="Lin Y.C."/>
            <person name="Lind M."/>
            <person name="Lindquist E."/>
            <person name="Lombard V."/>
            <person name="Lucas S."/>
            <person name="Lunden K."/>
            <person name="Morin E."/>
            <person name="Murat C."/>
            <person name="Park J."/>
            <person name="Raffaello T."/>
            <person name="Rouze P."/>
            <person name="Salamov A."/>
            <person name="Schmutz J."/>
            <person name="Solheim H."/>
            <person name="Stahlberg J."/>
            <person name="Velez H."/>
            <person name="de Vries R.P."/>
            <person name="Wiebenga A."/>
            <person name="Woodward S."/>
            <person name="Yakovlev I."/>
            <person name="Garbelotto M."/>
            <person name="Martin F."/>
            <person name="Grigoriev I.V."/>
            <person name="Stenlid J."/>
        </authorList>
    </citation>
    <scope>NUCLEOTIDE SEQUENCE [LARGE SCALE GENOMIC DNA]</scope>
    <source>
        <strain evidence="3 4">TC 32-1</strain>
    </source>
</reference>
<dbReference type="OrthoDB" id="415532at2759"/>
<dbReference type="eggNOG" id="ENOG502QQIE">
    <property type="taxonomic scope" value="Eukaryota"/>
</dbReference>
<protein>
    <recommendedName>
        <fullName evidence="2">DUF4246 domain-containing protein</fullName>
    </recommendedName>
</protein>
<dbReference type="InterPro" id="IPR025340">
    <property type="entry name" value="DUF4246"/>
</dbReference>
<name>W4K6F4_HETIT</name>
<dbReference type="RefSeq" id="XP_009545840.1">
    <property type="nucleotide sequence ID" value="XM_009547545.1"/>
</dbReference>
<feature type="non-terminal residue" evidence="3">
    <location>
        <position position="1"/>
    </location>
</feature>
<dbReference type="PANTHER" id="PTHR33119">
    <property type="entry name" value="IFI3P"/>
    <property type="match status" value="1"/>
</dbReference>
<sequence length="481" mass="55099">SELRMSRLSWAIRSKIDWQTKMQNTEILERWRQEALEQQQGLPTEEKLTSNMINYVLSELEGYAKLSDPATGIQHACNESVFSSSRLVPKNLNDALRAEVAKLEDIPEDERDWHPGSNEQVLDLVHPSLHCVVYGRTLAIDASIPNQLKPLPAPKRRKKEKMFLSRRLAWLPSDFAVDHDSAVRLTSPYINNIHPSKKELYATLESILAAFIPMFERVLGSIDRMERPRIDGSFPRRRRNTNDSKPPVNLRGKTLQVIVKLANIHLTPEKPEYGGGSWHVEGMLNERIVSTGIYYYDSENISESHLAFRVSTTAPKYHTQDDFVCMEFLYGMKLNEGLVQERGSVHTSDGLALAFPNIYQHQVQPFRLLDPTKPGHRKILAFFLVDPNVRINSATNVPPQQKQWYREALDVPEAASGSGQVPRASAFTVEVKNMIVEHVDGLMTREEAEQYREELMQERRGFVNTYNTDVMEVRTFSMCEH</sequence>